<name>A0A8C5FKH1_GADMO</name>
<dbReference type="OMA" id="LTEPWEM"/>
<feature type="domain" description="Laminin G" evidence="1">
    <location>
        <begin position="11"/>
        <end position="66"/>
    </location>
</feature>
<keyword evidence="3" id="KW-1185">Reference proteome</keyword>
<evidence type="ECO:0000313" key="3">
    <source>
        <dbReference type="Proteomes" id="UP000694546"/>
    </source>
</evidence>
<reference evidence="2" key="1">
    <citation type="submission" date="2025-08" db="UniProtKB">
        <authorList>
            <consortium name="Ensembl"/>
        </authorList>
    </citation>
    <scope>IDENTIFICATION</scope>
</reference>
<evidence type="ECO:0000313" key="2">
    <source>
        <dbReference type="Ensembl" id="ENSGMOP00000043509.1"/>
    </source>
</evidence>
<reference evidence="2" key="2">
    <citation type="submission" date="2025-09" db="UniProtKB">
        <authorList>
            <consortium name="Ensembl"/>
        </authorList>
    </citation>
    <scope>IDENTIFICATION</scope>
</reference>
<proteinExistence type="predicted"/>
<protein>
    <recommendedName>
        <fullName evidence="1">Laminin G domain-containing protein</fullName>
    </recommendedName>
</protein>
<accession>A0A8C5FKH1</accession>
<dbReference type="Gene3D" id="2.60.120.200">
    <property type="match status" value="1"/>
</dbReference>
<sequence>HTTFIKSTFEFRTFDPEGVVFYGDNHSGDEWFILALHGGVPEIQIYKADILVSVTGGPRLDDGQWHLQLRPEMDGCVRAGSWLDLTEPWEMVEGGAELRPCLEAIQRGSYFPGSGFAVFNVSGETPGTWPNTTLRIQIFFVFWGFRRFFFSLKVNKEVNEKKASELVS</sequence>
<dbReference type="InterPro" id="IPR013320">
    <property type="entry name" value="ConA-like_dom_sf"/>
</dbReference>
<dbReference type="SUPFAM" id="SSF49899">
    <property type="entry name" value="Concanavalin A-like lectins/glucanases"/>
    <property type="match status" value="1"/>
</dbReference>
<dbReference type="GeneTree" id="ENSGT00940000165567"/>
<dbReference type="Pfam" id="PF00054">
    <property type="entry name" value="Laminin_G_1"/>
    <property type="match status" value="1"/>
</dbReference>
<dbReference type="Proteomes" id="UP000694546">
    <property type="component" value="Chromosome 17"/>
</dbReference>
<dbReference type="InterPro" id="IPR001791">
    <property type="entry name" value="Laminin_G"/>
</dbReference>
<organism evidence="2 3">
    <name type="scientific">Gadus morhua</name>
    <name type="common">Atlantic cod</name>
    <dbReference type="NCBI Taxonomy" id="8049"/>
    <lineage>
        <taxon>Eukaryota</taxon>
        <taxon>Metazoa</taxon>
        <taxon>Chordata</taxon>
        <taxon>Craniata</taxon>
        <taxon>Vertebrata</taxon>
        <taxon>Euteleostomi</taxon>
        <taxon>Actinopterygii</taxon>
        <taxon>Neopterygii</taxon>
        <taxon>Teleostei</taxon>
        <taxon>Neoteleostei</taxon>
        <taxon>Acanthomorphata</taxon>
        <taxon>Zeiogadaria</taxon>
        <taxon>Gadariae</taxon>
        <taxon>Gadiformes</taxon>
        <taxon>Gadoidei</taxon>
        <taxon>Gadidae</taxon>
        <taxon>Gadus</taxon>
    </lineage>
</organism>
<dbReference type="AlphaFoldDB" id="A0A8C5FKH1"/>
<dbReference type="Ensembl" id="ENSGMOT00000038142.1">
    <property type="protein sequence ID" value="ENSGMOP00000043509.1"/>
    <property type="gene ID" value="ENSGMOG00000030415.1"/>
</dbReference>
<evidence type="ECO:0000259" key="1">
    <source>
        <dbReference type="Pfam" id="PF00054"/>
    </source>
</evidence>
<dbReference type="CDD" id="cd00110">
    <property type="entry name" value="LamG"/>
    <property type="match status" value="1"/>
</dbReference>